<evidence type="ECO:0000313" key="3">
    <source>
        <dbReference type="Proteomes" id="UP000297225"/>
    </source>
</evidence>
<keyword evidence="2" id="KW-0489">Methyltransferase</keyword>
<sequence length="390" mass="43787">MLPSQELIDYVWAHRDEDVRTLALRSKNAPQGFALSEALSAIQARQKLALKHPRWAEAKAVFIPQPVVVEQSSSPETSAYKLRFIEPHWQILDLSGGMGADSYALAQKAEGVTYLDASPERAELAAHNFLALGQSNITCYSGKAEERGMALAEVLQPQLIYLDPDRRPGATARVFLIEECAPDITTLIPKLQAVAPRSQYLIKLSPMADLTYLRERLPYTFDIYVVSLKREAKELLLHLHPSATGCITAVELQAHHTLSYSTRPTTQQTTPISPEIGAFVHDLYPAFSKVGYDTFALPFEVWQPAAHTHLYFSRTELTDFPGRTFTILEHNLGEKRWLKKVTQKPLHLITKNLPTSTDQLRRQLRITEGGDCFLIAYADSLGKRHFLLAT</sequence>
<dbReference type="Proteomes" id="UP000297225">
    <property type="component" value="Unassembled WGS sequence"/>
</dbReference>
<evidence type="ECO:0000313" key="2">
    <source>
        <dbReference type="EMBL" id="TFH95138.1"/>
    </source>
</evidence>
<dbReference type="RefSeq" id="WP_134849929.1">
    <property type="nucleotide sequence ID" value="NZ_CP197400.1"/>
</dbReference>
<proteinExistence type="predicted"/>
<reference evidence="2 3" key="1">
    <citation type="submission" date="2019-03" db="EMBL/GenBank/DDBJ databases">
        <title>Porphyromonas levii Isolated from the Uterus of Dairy Cows.</title>
        <authorList>
            <person name="Francis A.M."/>
        </authorList>
    </citation>
    <scope>NUCLEOTIDE SEQUENCE [LARGE SCALE GENOMIC DNA]</scope>
    <source>
        <strain evidence="2 3">AF5678</strain>
    </source>
</reference>
<protein>
    <submittedName>
        <fullName evidence="2">SAM-dependent methyltransferase</fullName>
    </submittedName>
</protein>
<accession>A0A4Y8WPZ0</accession>
<keyword evidence="3" id="KW-1185">Reference proteome</keyword>
<gene>
    <name evidence="2" type="ORF">E4P47_05185</name>
</gene>
<dbReference type="AlphaFoldDB" id="A0A4Y8WPZ0"/>
<organism evidence="2 3">
    <name type="scientific">Porphyromonas levii</name>
    <dbReference type="NCBI Taxonomy" id="28114"/>
    <lineage>
        <taxon>Bacteria</taxon>
        <taxon>Pseudomonadati</taxon>
        <taxon>Bacteroidota</taxon>
        <taxon>Bacteroidia</taxon>
        <taxon>Bacteroidales</taxon>
        <taxon>Porphyromonadaceae</taxon>
        <taxon>Porphyromonas</taxon>
    </lineage>
</organism>
<dbReference type="GO" id="GO:0032259">
    <property type="term" value="P:methylation"/>
    <property type="evidence" value="ECO:0007669"/>
    <property type="project" value="UniProtKB-KW"/>
</dbReference>
<comment type="caution">
    <text evidence="2">The sequence shown here is derived from an EMBL/GenBank/DDBJ whole genome shotgun (WGS) entry which is preliminary data.</text>
</comment>
<keyword evidence="2" id="KW-0808">Transferase</keyword>
<dbReference type="SUPFAM" id="SSF53335">
    <property type="entry name" value="S-adenosyl-L-methionine-dependent methyltransferases"/>
    <property type="match status" value="1"/>
</dbReference>
<feature type="domain" description="THUMP-like" evidence="1">
    <location>
        <begin position="322"/>
        <end position="384"/>
    </location>
</feature>
<dbReference type="EMBL" id="SPNC01000064">
    <property type="protein sequence ID" value="TFH95138.1"/>
    <property type="molecule type" value="Genomic_DNA"/>
</dbReference>
<evidence type="ECO:0000259" key="1">
    <source>
        <dbReference type="Pfam" id="PF18096"/>
    </source>
</evidence>
<dbReference type="GO" id="GO:0008168">
    <property type="term" value="F:methyltransferase activity"/>
    <property type="evidence" value="ECO:0007669"/>
    <property type="project" value="UniProtKB-KW"/>
</dbReference>
<dbReference type="InterPro" id="IPR029063">
    <property type="entry name" value="SAM-dependent_MTases_sf"/>
</dbReference>
<dbReference type="STRING" id="1122973.GCA_000379925_00552"/>
<dbReference type="CDD" id="cd02440">
    <property type="entry name" value="AdoMet_MTases"/>
    <property type="match status" value="1"/>
</dbReference>
<name>A0A4Y8WPZ0_9PORP</name>
<dbReference type="Gene3D" id="1.10.10.1110">
    <property type="entry name" value="Methyltransferase PG1098, N-terminal domain"/>
    <property type="match status" value="1"/>
</dbReference>
<dbReference type="OrthoDB" id="1000417at2"/>
<dbReference type="InterPro" id="IPR041497">
    <property type="entry name" value="Thump-like"/>
</dbReference>
<dbReference type="Gene3D" id="3.40.50.150">
    <property type="entry name" value="Vaccinia Virus protein VP39"/>
    <property type="match status" value="1"/>
</dbReference>
<dbReference type="Pfam" id="PF18096">
    <property type="entry name" value="Thump_like"/>
    <property type="match status" value="1"/>
</dbReference>